<reference evidence="1 2" key="1">
    <citation type="journal article" date="2014" name="BMC Genomics">
        <title>Comparison of environmental and isolate Sulfobacillus genomes reveals diverse carbon, sulfur, nitrogen, and hydrogen metabolisms.</title>
        <authorList>
            <person name="Justice N.B."/>
            <person name="Norman A."/>
            <person name="Brown C.T."/>
            <person name="Singh A."/>
            <person name="Thomas B.C."/>
            <person name="Banfield J.F."/>
        </authorList>
    </citation>
    <scope>NUCLEOTIDE SEQUENCE [LARGE SCALE GENOMIC DNA]</scope>
    <source>
        <strain evidence="1">AMDSBA1</strain>
    </source>
</reference>
<evidence type="ECO:0000313" key="2">
    <source>
        <dbReference type="Proteomes" id="UP000242699"/>
    </source>
</evidence>
<sequence length="62" mass="7020">MGSWFNRDNFRFLAESIAVMSWLLNTPMTMTGADVPVGAFIAVSFEEKGLSRHFNTRACRSF</sequence>
<protein>
    <submittedName>
        <fullName evidence="1">Uncharacterized protein</fullName>
    </submittedName>
</protein>
<accession>A0A2T2WK51</accession>
<dbReference type="EMBL" id="PXYT01000107">
    <property type="protein sequence ID" value="PSR22596.1"/>
    <property type="molecule type" value="Genomic_DNA"/>
</dbReference>
<gene>
    <name evidence="1" type="ORF">C7B43_20645</name>
</gene>
<proteinExistence type="predicted"/>
<dbReference type="Proteomes" id="UP000242699">
    <property type="component" value="Unassembled WGS sequence"/>
</dbReference>
<evidence type="ECO:0000313" key="1">
    <source>
        <dbReference type="EMBL" id="PSR22596.1"/>
    </source>
</evidence>
<organism evidence="1 2">
    <name type="scientific">Sulfobacillus benefaciens</name>
    <dbReference type="NCBI Taxonomy" id="453960"/>
    <lineage>
        <taxon>Bacteria</taxon>
        <taxon>Bacillati</taxon>
        <taxon>Bacillota</taxon>
        <taxon>Clostridia</taxon>
        <taxon>Eubacteriales</taxon>
        <taxon>Clostridiales Family XVII. Incertae Sedis</taxon>
        <taxon>Sulfobacillus</taxon>
    </lineage>
</organism>
<comment type="caution">
    <text evidence="1">The sequence shown here is derived from an EMBL/GenBank/DDBJ whole genome shotgun (WGS) entry which is preliminary data.</text>
</comment>
<dbReference type="AlphaFoldDB" id="A0A2T2WK51"/>
<name>A0A2T2WK51_9FIRM</name>